<dbReference type="EMBL" id="CAIIXF020000011">
    <property type="protein sequence ID" value="CAH1800214.1"/>
    <property type="molecule type" value="Genomic_DNA"/>
</dbReference>
<accession>A0A8J1XGF4</accession>
<protein>
    <submittedName>
        <fullName evidence="1">Uncharacterized protein</fullName>
    </submittedName>
</protein>
<dbReference type="Gene3D" id="3.40.720.10">
    <property type="entry name" value="Alkaline Phosphatase, subunit A"/>
    <property type="match status" value="1"/>
</dbReference>
<comment type="caution">
    <text evidence="1">The sequence shown here is derived from an EMBL/GenBank/DDBJ whole genome shotgun (WGS) entry which is preliminary data.</text>
</comment>
<dbReference type="InterPro" id="IPR017850">
    <property type="entry name" value="Alkaline_phosphatase_core_sf"/>
</dbReference>
<sequence>NTEVQKMAEKFLFVNMWCIRLFYVLFIVSTEIITIAHGHFDKEEQTLTLLISFDGFRYDYLSKVSKEGNFKKLQEKGTTVKDGVFNSFITKTLPNHLTIVTGLHEETHGMVANSYYDPNLKEKFDIQDPKGQSDRDFWDTVGAEPIWTGNQKQNDSSEMTRRSGVYMWPGGLVAFENILPFHRVEYNFSIPLRDRIDTVLDWFLSDNYPINFCALYYPEPDSTGHHSGPESENIRKMLKYLDDGLGYLLQQLEKHKLLHRMNIILTSDHGMAPASNDSIIALSDYVDTELIDIYTSASPVPHIWPKQGQLETVYNALKDKHPHMKVFKKDEIPTEYHYSNNPRIPPILIQMDLGWNIVFNETDKKQWTNLGNHGYNNSLAEMHPLFIASGPAFKENYIAPQIRNIDIYPLLCHILQIKPRNNNGTMDRVENMLRIPAQFQFSLTAITFILAISLSGCVAVLFCIAVWRLKSMNVSGQWMLRHHVRLDELNQRSPQQMARLLEDSEEENFP</sequence>
<evidence type="ECO:0000313" key="1">
    <source>
        <dbReference type="EMBL" id="CAH1800214.1"/>
    </source>
</evidence>
<evidence type="ECO:0000313" key="2">
    <source>
        <dbReference type="Proteomes" id="UP000749559"/>
    </source>
</evidence>
<keyword evidence="2" id="KW-1185">Reference proteome</keyword>
<dbReference type="CDD" id="cd16018">
    <property type="entry name" value="Enpp"/>
    <property type="match status" value="1"/>
</dbReference>
<proteinExistence type="predicted"/>
<dbReference type="OrthoDB" id="415411at2759"/>
<dbReference type="GO" id="GO:0016787">
    <property type="term" value="F:hydrolase activity"/>
    <property type="evidence" value="ECO:0007669"/>
    <property type="project" value="UniProtKB-ARBA"/>
</dbReference>
<name>A0A8J1XGF4_OWEFU</name>
<feature type="non-terminal residue" evidence="1">
    <location>
        <position position="1"/>
    </location>
</feature>
<dbReference type="SUPFAM" id="SSF53649">
    <property type="entry name" value="Alkaline phosphatase-like"/>
    <property type="match status" value="1"/>
</dbReference>
<dbReference type="Proteomes" id="UP000749559">
    <property type="component" value="Unassembled WGS sequence"/>
</dbReference>
<dbReference type="Pfam" id="PF01663">
    <property type="entry name" value="Phosphodiest"/>
    <property type="match status" value="1"/>
</dbReference>
<dbReference type="AlphaFoldDB" id="A0A8J1XGF4"/>
<dbReference type="PANTHER" id="PTHR10151:SF120">
    <property type="entry name" value="BIS(5'-ADENOSYL)-TRIPHOSPHATASE"/>
    <property type="match status" value="1"/>
</dbReference>
<organism evidence="1 2">
    <name type="scientific">Owenia fusiformis</name>
    <name type="common">Polychaete worm</name>
    <dbReference type="NCBI Taxonomy" id="6347"/>
    <lineage>
        <taxon>Eukaryota</taxon>
        <taxon>Metazoa</taxon>
        <taxon>Spiralia</taxon>
        <taxon>Lophotrochozoa</taxon>
        <taxon>Annelida</taxon>
        <taxon>Polychaeta</taxon>
        <taxon>Sedentaria</taxon>
        <taxon>Canalipalpata</taxon>
        <taxon>Sabellida</taxon>
        <taxon>Oweniida</taxon>
        <taxon>Oweniidae</taxon>
        <taxon>Owenia</taxon>
    </lineage>
</organism>
<reference evidence="1" key="1">
    <citation type="submission" date="2022-03" db="EMBL/GenBank/DDBJ databases">
        <authorList>
            <person name="Martin C."/>
        </authorList>
    </citation>
    <scope>NUCLEOTIDE SEQUENCE</scope>
</reference>
<dbReference type="Gene3D" id="3.30.1360.180">
    <property type="match status" value="1"/>
</dbReference>
<gene>
    <name evidence="1" type="ORF">OFUS_LOCUS24133</name>
</gene>
<dbReference type="InterPro" id="IPR002591">
    <property type="entry name" value="Phosphodiest/P_Trfase"/>
</dbReference>
<dbReference type="PANTHER" id="PTHR10151">
    <property type="entry name" value="ECTONUCLEOTIDE PYROPHOSPHATASE/PHOSPHODIESTERASE"/>
    <property type="match status" value="1"/>
</dbReference>